<dbReference type="Pfam" id="PF10006">
    <property type="entry name" value="DUF2249"/>
    <property type="match status" value="1"/>
</dbReference>
<feature type="region of interest" description="Disordered" evidence="1">
    <location>
        <begin position="1"/>
        <end position="22"/>
    </location>
</feature>
<dbReference type="EMBL" id="CP045725">
    <property type="protein sequence ID" value="QGF23005.1"/>
    <property type="molecule type" value="Genomic_DNA"/>
</dbReference>
<reference evidence="3 4" key="1">
    <citation type="submission" date="2019-10" db="EMBL/GenBank/DDBJ databases">
        <title>Genomic analysis of Raineyella sp. CBA3103.</title>
        <authorList>
            <person name="Roh S.W."/>
        </authorList>
    </citation>
    <scope>NUCLEOTIDE SEQUENCE [LARGE SCALE GENOMIC DNA]</scope>
    <source>
        <strain evidence="3 4">CBA3103</strain>
    </source>
</reference>
<dbReference type="KEGG" id="rain:Rai3103_04235"/>
<name>A0A5Q2FE56_9ACTN</name>
<dbReference type="InterPro" id="IPR018720">
    <property type="entry name" value="DUF2249"/>
</dbReference>
<feature type="domain" description="DUF2249" evidence="2">
    <location>
        <begin position="32"/>
        <end position="100"/>
    </location>
</feature>
<keyword evidence="4" id="KW-1185">Reference proteome</keyword>
<organism evidence="3 4">
    <name type="scientific">Raineyella fluvialis</name>
    <dbReference type="NCBI Taxonomy" id="2662261"/>
    <lineage>
        <taxon>Bacteria</taxon>
        <taxon>Bacillati</taxon>
        <taxon>Actinomycetota</taxon>
        <taxon>Actinomycetes</taxon>
        <taxon>Propionibacteriales</taxon>
        <taxon>Propionibacteriaceae</taxon>
        <taxon>Raineyella</taxon>
    </lineage>
</organism>
<evidence type="ECO:0000256" key="1">
    <source>
        <dbReference type="SAM" id="MobiDB-lite"/>
    </source>
</evidence>
<evidence type="ECO:0000313" key="4">
    <source>
        <dbReference type="Proteomes" id="UP000386847"/>
    </source>
</evidence>
<evidence type="ECO:0000313" key="3">
    <source>
        <dbReference type="EMBL" id="QGF23005.1"/>
    </source>
</evidence>
<proteinExistence type="predicted"/>
<evidence type="ECO:0000259" key="2">
    <source>
        <dbReference type="Pfam" id="PF10006"/>
    </source>
</evidence>
<sequence>MVRVCKNRSEESMSNSTGCRCGEHNETTVPSINVLDIPHAVRHGAVIGAITQLPLGGELDVVAPHNPLPMMAQLEDVAPGQFARTYITEGPEQWTVRFTRR</sequence>
<protein>
    <submittedName>
        <fullName evidence="3">DUF2249 domain-containing protein</fullName>
    </submittedName>
</protein>
<accession>A0A5Q2FE56</accession>
<dbReference type="Proteomes" id="UP000386847">
    <property type="component" value="Chromosome"/>
</dbReference>
<dbReference type="AlphaFoldDB" id="A0A5Q2FE56"/>
<gene>
    <name evidence="3" type="ORF">Rai3103_04235</name>
</gene>